<keyword evidence="4" id="KW-1185">Reference proteome</keyword>
<feature type="compositionally biased region" description="Basic and acidic residues" evidence="1">
    <location>
        <begin position="196"/>
        <end position="218"/>
    </location>
</feature>
<keyword evidence="2" id="KW-1133">Transmembrane helix</keyword>
<dbReference type="OrthoDB" id="5414836at2759"/>
<organism evidence="3 4">
    <name type="scientific">Stachybotrys elegans</name>
    <dbReference type="NCBI Taxonomy" id="80388"/>
    <lineage>
        <taxon>Eukaryota</taxon>
        <taxon>Fungi</taxon>
        <taxon>Dikarya</taxon>
        <taxon>Ascomycota</taxon>
        <taxon>Pezizomycotina</taxon>
        <taxon>Sordariomycetes</taxon>
        <taxon>Hypocreomycetidae</taxon>
        <taxon>Hypocreales</taxon>
        <taxon>Stachybotryaceae</taxon>
        <taxon>Stachybotrys</taxon>
    </lineage>
</organism>
<feature type="region of interest" description="Disordered" evidence="1">
    <location>
        <begin position="184"/>
        <end position="228"/>
    </location>
</feature>
<sequence>MSDVIPAACYEPCNSAYEIAQLIGTSQEVCEDGSAFRIMYDLCIECIRDRRDDQATPREYPTDDFQKLLARCEFATTVTNTFTQIDGQVLVITYGLNAPTASVTTTTGSTTTSLDDDVETTLSEGDGQVDQSERYGKDWIAGPAVGSAVALSILAGLFLFFRHRSKTSLQSVEGPEKFEKAQLHSDSIPHPFIHQADSRTIHEMEELRPRSPRAEKPANEPAAQELPA</sequence>
<evidence type="ECO:0000256" key="1">
    <source>
        <dbReference type="SAM" id="MobiDB-lite"/>
    </source>
</evidence>
<feature type="region of interest" description="Disordered" evidence="1">
    <location>
        <begin position="104"/>
        <end position="130"/>
    </location>
</feature>
<comment type="caution">
    <text evidence="3">The sequence shown here is derived from an EMBL/GenBank/DDBJ whole genome shotgun (WGS) entry which is preliminary data.</text>
</comment>
<keyword evidence="2" id="KW-0472">Membrane</keyword>
<accession>A0A8K0SSF9</accession>
<evidence type="ECO:0000313" key="4">
    <source>
        <dbReference type="Proteomes" id="UP000813444"/>
    </source>
</evidence>
<feature type="transmembrane region" description="Helical" evidence="2">
    <location>
        <begin position="139"/>
        <end position="161"/>
    </location>
</feature>
<protein>
    <submittedName>
        <fullName evidence="3">Uncharacterized protein</fullName>
    </submittedName>
</protein>
<reference evidence="3" key="1">
    <citation type="journal article" date="2021" name="Nat. Commun.">
        <title>Genetic determinants of endophytism in the Arabidopsis root mycobiome.</title>
        <authorList>
            <person name="Mesny F."/>
            <person name="Miyauchi S."/>
            <person name="Thiergart T."/>
            <person name="Pickel B."/>
            <person name="Atanasova L."/>
            <person name="Karlsson M."/>
            <person name="Huettel B."/>
            <person name="Barry K.W."/>
            <person name="Haridas S."/>
            <person name="Chen C."/>
            <person name="Bauer D."/>
            <person name="Andreopoulos W."/>
            <person name="Pangilinan J."/>
            <person name="LaButti K."/>
            <person name="Riley R."/>
            <person name="Lipzen A."/>
            <person name="Clum A."/>
            <person name="Drula E."/>
            <person name="Henrissat B."/>
            <person name="Kohler A."/>
            <person name="Grigoriev I.V."/>
            <person name="Martin F.M."/>
            <person name="Hacquard S."/>
        </authorList>
    </citation>
    <scope>NUCLEOTIDE SEQUENCE</scope>
    <source>
        <strain evidence="3">MPI-CAGE-CH-0235</strain>
    </source>
</reference>
<dbReference type="EMBL" id="JAGPNK010000004">
    <property type="protein sequence ID" value="KAH7323139.1"/>
    <property type="molecule type" value="Genomic_DNA"/>
</dbReference>
<dbReference type="AlphaFoldDB" id="A0A8K0SSF9"/>
<gene>
    <name evidence="3" type="ORF">B0I35DRAFT_427182</name>
</gene>
<proteinExistence type="predicted"/>
<dbReference type="PANTHER" id="PTHR38122:SF1">
    <property type="entry name" value="GLYCOPROTEIN X"/>
    <property type="match status" value="1"/>
</dbReference>
<keyword evidence="2" id="KW-0812">Transmembrane</keyword>
<evidence type="ECO:0000313" key="3">
    <source>
        <dbReference type="EMBL" id="KAH7323139.1"/>
    </source>
</evidence>
<dbReference type="Proteomes" id="UP000813444">
    <property type="component" value="Unassembled WGS sequence"/>
</dbReference>
<dbReference type="PANTHER" id="PTHR38122">
    <property type="entry name" value="GLYCOPROTEIN X"/>
    <property type="match status" value="1"/>
</dbReference>
<name>A0A8K0SSF9_9HYPO</name>
<evidence type="ECO:0000256" key="2">
    <source>
        <dbReference type="SAM" id="Phobius"/>
    </source>
</evidence>
<feature type="compositionally biased region" description="Low complexity" evidence="1">
    <location>
        <begin position="104"/>
        <end position="113"/>
    </location>
</feature>